<dbReference type="AlphaFoldDB" id="A0A9W3EMU3"/>
<evidence type="ECO:0000256" key="2">
    <source>
        <dbReference type="SAM" id="MobiDB-lite"/>
    </source>
</evidence>
<feature type="domain" description="Zinc knuckle" evidence="3">
    <location>
        <begin position="57"/>
        <end position="98"/>
    </location>
</feature>
<dbReference type="Pfam" id="PF15288">
    <property type="entry name" value="zf-CCHC_6"/>
    <property type="match status" value="1"/>
</dbReference>
<protein>
    <recommendedName>
        <fullName evidence="3">Zinc knuckle domain-containing protein</fullName>
    </recommendedName>
</protein>
<feature type="compositionally biased region" description="Basic and acidic residues" evidence="2">
    <location>
        <begin position="47"/>
        <end position="57"/>
    </location>
</feature>
<dbReference type="KEGG" id="cbai:105067744"/>
<feature type="compositionally biased region" description="Polar residues" evidence="2">
    <location>
        <begin position="254"/>
        <end position="299"/>
    </location>
</feature>
<comment type="similarity">
    <text evidence="1">Belongs to the FAM90 family.</text>
</comment>
<reference evidence="4" key="1">
    <citation type="submission" date="2025-08" db="UniProtKB">
        <authorList>
            <consortium name="RefSeq"/>
        </authorList>
    </citation>
    <scope>IDENTIFICATION</scope>
    <source>
        <tissue evidence="4">Blood</tissue>
    </source>
</reference>
<dbReference type="PANTHER" id="PTHR16035:SF14">
    <property type="entry name" value="FAMILY WITH SEQUENCE SIMILARITY 90 MEMBER A11, PSEUDOGENE-RELATED"/>
    <property type="match status" value="1"/>
</dbReference>
<dbReference type="InterPro" id="IPR039213">
    <property type="entry name" value="FAM90"/>
</dbReference>
<feature type="compositionally biased region" description="Low complexity" evidence="2">
    <location>
        <begin position="133"/>
        <end position="143"/>
    </location>
</feature>
<feature type="compositionally biased region" description="Basic and acidic residues" evidence="2">
    <location>
        <begin position="116"/>
        <end position="129"/>
    </location>
</feature>
<evidence type="ECO:0000256" key="1">
    <source>
        <dbReference type="ARBA" id="ARBA00007943"/>
    </source>
</evidence>
<organism evidence="4">
    <name type="scientific">Camelus bactrianus</name>
    <name type="common">Bactrian camel</name>
    <dbReference type="NCBI Taxonomy" id="9837"/>
    <lineage>
        <taxon>Eukaryota</taxon>
        <taxon>Metazoa</taxon>
        <taxon>Chordata</taxon>
        <taxon>Craniata</taxon>
        <taxon>Vertebrata</taxon>
        <taxon>Euteleostomi</taxon>
        <taxon>Mammalia</taxon>
        <taxon>Eutheria</taxon>
        <taxon>Laurasiatheria</taxon>
        <taxon>Artiodactyla</taxon>
        <taxon>Tylopoda</taxon>
        <taxon>Camelidae</taxon>
        <taxon>Camelus</taxon>
    </lineage>
</organism>
<evidence type="ECO:0000313" key="4">
    <source>
        <dbReference type="RefSeq" id="XP_010951664.1"/>
    </source>
</evidence>
<name>A0A9W3EMU3_CAMBA</name>
<dbReference type="OrthoDB" id="9623814at2759"/>
<feature type="region of interest" description="Disordered" evidence="2">
    <location>
        <begin position="337"/>
        <end position="359"/>
    </location>
</feature>
<dbReference type="RefSeq" id="XP_010951664.1">
    <property type="nucleotide sequence ID" value="XM_010953362.1"/>
</dbReference>
<evidence type="ECO:0000259" key="3">
    <source>
        <dbReference type="Pfam" id="PF15288"/>
    </source>
</evidence>
<feature type="region of interest" description="Disordered" evidence="2">
    <location>
        <begin position="250"/>
        <end position="304"/>
    </location>
</feature>
<feature type="region of interest" description="Disordered" evidence="2">
    <location>
        <begin position="1"/>
        <end position="57"/>
    </location>
</feature>
<gene>
    <name evidence="4" type="primary">LOC105067744</name>
</gene>
<accession>A0A9W3EMU3</accession>
<dbReference type="InterPro" id="IPR041670">
    <property type="entry name" value="Znf-CCHC_6"/>
</dbReference>
<proteinExistence type="inferred from homology"/>
<feature type="region of interest" description="Disordered" evidence="2">
    <location>
        <begin position="75"/>
        <end position="151"/>
    </location>
</feature>
<dbReference type="PANTHER" id="PTHR16035">
    <property type="entry name" value="PROTEIN FAM90A1"/>
    <property type="match status" value="1"/>
</dbReference>
<sequence>MASRHAQRGPCTPFQAQKVKKYQPVQETPPPPQGEDCRVSGSLRLRGGREGTASRDRVKCKDCGAFGHRASSLRCPMKRWQGAQAPQPLGSTRGKENLEAQKLQGLWTPWTSSTAAREEGQRPRQEQQRKPLQRFPQGPQPQQRGKEASEPCGCVGCPNTPMLIQTSWRKSVLEPDRASRSPIRKDDMNSTCLSVFPIKRGLVQDSKSSIKMLGEKSAQISIQACLNPPKKPRLSLVQIPQRSTLRPDLGVFQNLHSPPSTTEQGPTGSPQVNRKTPAQGQSTDLQSQANRSPPNTVQACSVPRLPPINHVPSYPLRMVFIRLSKGGWSCRYMTSPSFHPAEKPSPPGQSPPICRKSEGRYAPGSLSVLYDDLQVSSSSEDSDWE</sequence>